<keyword evidence="4" id="KW-1185">Reference proteome</keyword>
<sequence precursor="true">MGLPRLTACAVALILSGLPLVSHAAKQSPESEIFTRMDFPDGLPFLGADTRMKAALKQRWQETQARGGFTSYGEPWVNSLGMLERVQISPNYPVPASALTGALDGQVWNEFWVLSSQSAVEGQQQAPRSTATRYALRCQPLTVMELGWVYYPTLDASGEPRSVSAEYNRVRSAGVYQTSTPNHMARVKETCGKEFDALQQQQADARAKEQAARIEDIQKVLAVQLHKALDPATAIQIGTMFQATMMPESAASASGNAAGNAAGNPATKADAPRMDTRGPCPGCRSRDGPPQGPPAGPHRLRRQGRAPAVTPARVRGQRRRGFPAQGSGLLQRRH</sequence>
<feature type="chain" id="PRO_5044292090" evidence="2">
    <location>
        <begin position="25"/>
        <end position="334"/>
    </location>
</feature>
<organism evidence="3 4">
    <name type="scientific">Roseateles depolymerans</name>
    <dbReference type="NCBI Taxonomy" id="76731"/>
    <lineage>
        <taxon>Bacteria</taxon>
        <taxon>Pseudomonadati</taxon>
        <taxon>Pseudomonadota</taxon>
        <taxon>Betaproteobacteria</taxon>
        <taxon>Burkholderiales</taxon>
        <taxon>Sphaerotilaceae</taxon>
        <taxon>Roseateles</taxon>
    </lineage>
</organism>
<evidence type="ECO:0000256" key="1">
    <source>
        <dbReference type="SAM" id="MobiDB-lite"/>
    </source>
</evidence>
<evidence type="ECO:0000256" key="2">
    <source>
        <dbReference type="SAM" id="SignalP"/>
    </source>
</evidence>
<dbReference type="KEGG" id="rdp:RD2015_1825"/>
<evidence type="ECO:0000313" key="4">
    <source>
        <dbReference type="Proteomes" id="UP000060699"/>
    </source>
</evidence>
<reference evidence="3 4" key="1">
    <citation type="submission" date="2015-12" db="EMBL/GenBank/DDBJ databases">
        <title>Complete genome of Roseateles depolymerans KCTC 42856.</title>
        <authorList>
            <person name="Kim K.M."/>
        </authorList>
    </citation>
    <scope>NUCLEOTIDE SEQUENCE [LARGE SCALE GENOMIC DNA]</scope>
    <source>
        <strain evidence="3 4">KCTC 42856</strain>
    </source>
</reference>
<feature type="region of interest" description="Disordered" evidence="1">
    <location>
        <begin position="252"/>
        <end position="334"/>
    </location>
</feature>
<gene>
    <name evidence="3" type="ORF">RD2015_1825</name>
</gene>
<feature type="compositionally biased region" description="Low complexity" evidence="1">
    <location>
        <begin position="252"/>
        <end position="264"/>
    </location>
</feature>
<evidence type="ECO:0000313" key="3">
    <source>
        <dbReference type="EMBL" id="ALV06305.1"/>
    </source>
</evidence>
<accession>A0A0U2U1V9</accession>
<keyword evidence="2" id="KW-0732">Signal</keyword>
<dbReference type="STRING" id="76731.RD2015_1825"/>
<proteinExistence type="predicted"/>
<dbReference type="Proteomes" id="UP000060699">
    <property type="component" value="Chromosome"/>
</dbReference>
<dbReference type="EMBL" id="CP013729">
    <property type="protein sequence ID" value="ALV06305.1"/>
    <property type="molecule type" value="Genomic_DNA"/>
</dbReference>
<name>A0A0U2U1V9_9BURK</name>
<feature type="signal peptide" evidence="2">
    <location>
        <begin position="1"/>
        <end position="24"/>
    </location>
</feature>
<dbReference type="AlphaFoldDB" id="A0A0U2U1V9"/>
<protein>
    <submittedName>
        <fullName evidence="3">Uncharacterized protein</fullName>
    </submittedName>
</protein>